<gene>
    <name evidence="3" type="ORF">OQI_05595</name>
</gene>
<comment type="caution">
    <text evidence="3">The sequence shown here is derived from an EMBL/GenBank/DDBJ whole genome shotgun (WGS) entry which is preliminary data.</text>
</comment>
<evidence type="ECO:0000313" key="3">
    <source>
        <dbReference type="EMBL" id="OSZ61374.1"/>
    </source>
</evidence>
<dbReference type="EMBL" id="MRYD01000017">
    <property type="protein sequence ID" value="OSZ61374.1"/>
    <property type="molecule type" value="Genomic_DNA"/>
</dbReference>
<keyword evidence="4" id="KW-1185">Reference proteome</keyword>
<protein>
    <submittedName>
        <fullName evidence="3">Uncharacterized protein</fullName>
    </submittedName>
</protein>
<organism evidence="3 4">
    <name type="scientific">Streptomyces pharetrae CZA14</name>
    <dbReference type="NCBI Taxonomy" id="1144883"/>
    <lineage>
        <taxon>Bacteria</taxon>
        <taxon>Bacillati</taxon>
        <taxon>Actinomycetota</taxon>
        <taxon>Actinomycetes</taxon>
        <taxon>Kitasatosporales</taxon>
        <taxon>Streptomycetaceae</taxon>
        <taxon>Streptomyces</taxon>
    </lineage>
</organism>
<reference evidence="3 4" key="1">
    <citation type="submission" date="2016-12" db="EMBL/GenBank/DDBJ databases">
        <title>Genome Mining:The Detection of Biosynthetic Gene Clusters to Aid in the Expression of Curamycin A produced by Streptomyces sp. strain CZA14.</title>
        <authorList>
            <person name="Durrell K.A."/>
            <person name="Kirby B.M."/>
            <person name="Khan W."/>
            <person name="Mthethwa T."/>
            <person name="Le Roes-Hill M."/>
        </authorList>
    </citation>
    <scope>NUCLEOTIDE SEQUENCE [LARGE SCALE GENOMIC DNA]</scope>
    <source>
        <strain evidence="3 4">CZA14</strain>
    </source>
</reference>
<evidence type="ECO:0000256" key="1">
    <source>
        <dbReference type="SAM" id="Coils"/>
    </source>
</evidence>
<feature type="region of interest" description="Disordered" evidence="2">
    <location>
        <begin position="62"/>
        <end position="81"/>
    </location>
</feature>
<dbReference type="Proteomes" id="UP000194266">
    <property type="component" value="Unassembled WGS sequence"/>
</dbReference>
<dbReference type="RefSeq" id="WP_086168227.1">
    <property type="nucleotide sequence ID" value="NZ_MRYD01000017.1"/>
</dbReference>
<feature type="coiled-coil region" evidence="1">
    <location>
        <begin position="12"/>
        <end position="46"/>
    </location>
</feature>
<feature type="compositionally biased region" description="Basic and acidic residues" evidence="2">
    <location>
        <begin position="65"/>
        <end position="75"/>
    </location>
</feature>
<sequence>MHDISASTRSFLSDLSSSTEELKREIEAARRERDEIAARIATLEMRLAENTATLRAMQAYAGEADGTRNDEEKARTAASASDQSSLTIEECILHVLRGRGGLLPLEITRKAEAMGVTSSASSIRARLTKLHKEGTVVRDSQSRYWLAAAGTEATRDG</sequence>
<evidence type="ECO:0000256" key="2">
    <source>
        <dbReference type="SAM" id="MobiDB-lite"/>
    </source>
</evidence>
<accession>A0ABX3YN70</accession>
<proteinExistence type="predicted"/>
<keyword evidence="1" id="KW-0175">Coiled coil</keyword>
<evidence type="ECO:0000313" key="4">
    <source>
        <dbReference type="Proteomes" id="UP000194266"/>
    </source>
</evidence>
<name>A0ABX3YN70_9ACTN</name>